<evidence type="ECO:0000313" key="6">
    <source>
        <dbReference type="Proteomes" id="UP000550660"/>
    </source>
</evidence>
<dbReference type="InterPro" id="IPR036179">
    <property type="entry name" value="Ig-like_dom_sf"/>
</dbReference>
<feature type="compositionally biased region" description="Low complexity" evidence="3">
    <location>
        <begin position="743"/>
        <end position="759"/>
    </location>
</feature>
<dbReference type="SMART" id="SM00409">
    <property type="entry name" value="IG"/>
    <property type="match status" value="1"/>
</dbReference>
<evidence type="ECO:0000256" key="1">
    <source>
        <dbReference type="ARBA" id="ARBA00022729"/>
    </source>
</evidence>
<feature type="compositionally biased region" description="Basic residues" evidence="3">
    <location>
        <begin position="836"/>
        <end position="855"/>
    </location>
</feature>
<gene>
    <name evidence="5" type="primary">Igsf10_1</name>
    <name evidence="5" type="ORF">TROMEL_R15174</name>
</gene>
<name>A0A7L0E1U2_TROML</name>
<evidence type="ECO:0000313" key="5">
    <source>
        <dbReference type="EMBL" id="NXJ76462.1"/>
    </source>
</evidence>
<dbReference type="SMART" id="SM00408">
    <property type="entry name" value="IGc2"/>
    <property type="match status" value="1"/>
</dbReference>
<evidence type="ECO:0000256" key="2">
    <source>
        <dbReference type="ARBA" id="ARBA00023157"/>
    </source>
</evidence>
<dbReference type="Proteomes" id="UP000550660">
    <property type="component" value="Unassembled WGS sequence"/>
</dbReference>
<feature type="compositionally biased region" description="Low complexity" evidence="3">
    <location>
        <begin position="419"/>
        <end position="439"/>
    </location>
</feature>
<keyword evidence="6" id="KW-1185">Reference proteome</keyword>
<dbReference type="EMBL" id="VXAG01000148">
    <property type="protein sequence ID" value="NXJ76462.1"/>
    <property type="molecule type" value="Genomic_DNA"/>
</dbReference>
<feature type="region of interest" description="Disordered" evidence="3">
    <location>
        <begin position="255"/>
        <end position="294"/>
    </location>
</feature>
<feature type="domain" description="Ig-like" evidence="4">
    <location>
        <begin position="48"/>
        <end position="126"/>
    </location>
</feature>
<feature type="compositionally biased region" description="Low complexity" evidence="3">
    <location>
        <begin position="1007"/>
        <end position="1022"/>
    </location>
</feature>
<feature type="compositionally biased region" description="Polar residues" evidence="3">
    <location>
        <begin position="373"/>
        <end position="402"/>
    </location>
</feature>
<dbReference type="GO" id="GO:0005886">
    <property type="term" value="C:plasma membrane"/>
    <property type="evidence" value="ECO:0007669"/>
    <property type="project" value="TreeGrafter"/>
</dbReference>
<reference evidence="5 6" key="1">
    <citation type="submission" date="2019-09" db="EMBL/GenBank/DDBJ databases">
        <title>Bird 10,000 Genomes (B10K) Project - Family phase.</title>
        <authorList>
            <person name="Zhang G."/>
        </authorList>
    </citation>
    <scope>NUCLEOTIDE SEQUENCE [LARGE SCALE GENOMIC DNA]</scope>
    <source>
        <strain evidence="5">B10K-DU-007-40</strain>
        <tissue evidence="5">Mixed tissue sample</tissue>
    </source>
</reference>
<feature type="compositionally biased region" description="Low complexity" evidence="3">
    <location>
        <begin position="919"/>
        <end position="929"/>
    </location>
</feature>
<keyword evidence="1" id="KW-0732">Signal</keyword>
<feature type="region of interest" description="Disordered" evidence="3">
    <location>
        <begin position="373"/>
        <end position="442"/>
    </location>
</feature>
<comment type="caution">
    <text evidence="5">The sequence shown here is derived from an EMBL/GenBank/DDBJ whole genome shotgun (WGS) entry which is preliminary data.</text>
</comment>
<feature type="non-terminal residue" evidence="5">
    <location>
        <position position="1"/>
    </location>
</feature>
<dbReference type="OrthoDB" id="10062932at2759"/>
<dbReference type="Pfam" id="PF07679">
    <property type="entry name" value="I-set"/>
    <property type="match status" value="1"/>
</dbReference>
<protein>
    <submittedName>
        <fullName evidence="5">IGS10 protein</fullName>
    </submittedName>
</protein>
<dbReference type="InterPro" id="IPR007110">
    <property type="entry name" value="Ig-like_dom"/>
</dbReference>
<sequence>EDGRIVVVNTGTFTLRTADAFDTGLYHCIGTNHNDADSLTFRITVVDPDLEHNSVNGARLSTAVGSTLDLPCTSSAVPDAAVSWVLPERVVLHHSVRNKQIFDNGTLRIQGVTERDRGYYRCVAANQYGVDLLVFQVLVGQDETSPKEKQAVVGEWEEGDSSGDAALASATTQKHPSATLAASAARQGSAASAPRNRVAPSARESSSYGKVTYRHYRDKVSRRLRGHRRQFVSSARRVDPQRWAAFLERAKRNSTSIEKRAEVATKPPVQVRKLSQEPGDEEETSGDLRSPEDEFMIPVAETTTTPALGRATASGGAAGPEVMASNTPARKTPLLTAEAVTPPPSPFPQSVSSDSRRPQTYVNPTITALWESSDLSQISTNGRKQPATSNGASRTSTLSSAGQRLAHSGESNNQHFKSESTTPTTDTTDTTKSVTSQHTGDNLRVFTESIDKSSTKMDHQIPAVTASEQSPEFHRNYFHRTQKQAPPKPPLTSTLIAHQQMQIIQDVTTHSPQAQQQYGRRRKISGRRRIVRPGRIPSMEEHRYGFGRPGSVRGNTAVAADVQLNMKYVSNLPTVNNGSGSVEPFSPEAPLSSPSTVNMPLEHQAGTPQNTVVLREEENEPSARQKAAMTVTPFVAEDTRDTAQKLGSSPPFQTNTDGAQTFSTRLPTAATHTAHTATETAHTLSTDVPSTLPSVLPSIKLRTSPENSQSGKTTWEHLFGNGAQKLVPKKLPKQRETFPSAEASTTLPDATAALAASKTPPRHFRPLPAGGNHSSTFVTFITPVHYGSSKSEERPPTAEPHSRSHPATAATQETDGTGWKPTAAPLATPQAETRATKSKTFRVGRRRGLRRKRPPKTSTSRGTAAARGTAAMPSLSTATPVPTNTKLPGTPAEPPTEGASSVTEMLWVLNTTEAPGRVPTAATQAPATPLMWRKAQSATTLPPSPSVPLQPTARPSKPPGTSGTQPYTAPLNPQSDAPGQSKAGATVHPGVEEGGTQENTVPQPTLPAGTEPSAGAPAASALPPAPTSQPKP</sequence>
<dbReference type="CDD" id="cd00096">
    <property type="entry name" value="Ig"/>
    <property type="match status" value="1"/>
</dbReference>
<dbReference type="InterPro" id="IPR013098">
    <property type="entry name" value="Ig_I-set"/>
</dbReference>
<feature type="compositionally biased region" description="Basic and acidic residues" evidence="3">
    <location>
        <begin position="790"/>
        <end position="802"/>
    </location>
</feature>
<dbReference type="InterPro" id="IPR003598">
    <property type="entry name" value="Ig_sub2"/>
</dbReference>
<feature type="region of interest" description="Disordered" evidence="3">
    <location>
        <begin position="337"/>
        <end position="359"/>
    </location>
</feature>
<dbReference type="GO" id="GO:0043025">
    <property type="term" value="C:neuronal cell body"/>
    <property type="evidence" value="ECO:0007669"/>
    <property type="project" value="TreeGrafter"/>
</dbReference>
<accession>A0A7L0E1U2</accession>
<dbReference type="InterPro" id="IPR013783">
    <property type="entry name" value="Ig-like_fold"/>
</dbReference>
<feature type="compositionally biased region" description="Low complexity" evidence="3">
    <location>
        <begin position="856"/>
        <end position="871"/>
    </location>
</feature>
<dbReference type="GO" id="GO:0030424">
    <property type="term" value="C:axon"/>
    <property type="evidence" value="ECO:0007669"/>
    <property type="project" value="TreeGrafter"/>
</dbReference>
<dbReference type="PANTHER" id="PTHR45080">
    <property type="entry name" value="CONTACTIN 5"/>
    <property type="match status" value="1"/>
</dbReference>
<evidence type="ECO:0000259" key="4">
    <source>
        <dbReference type="PROSITE" id="PS50835"/>
    </source>
</evidence>
<feature type="compositionally biased region" description="Pro residues" evidence="3">
    <location>
        <begin position="1023"/>
        <end position="1032"/>
    </location>
</feature>
<feature type="compositionally biased region" description="Polar residues" evidence="3">
    <location>
        <begin position="959"/>
        <end position="978"/>
    </location>
</feature>
<dbReference type="InterPro" id="IPR003599">
    <property type="entry name" value="Ig_sub"/>
</dbReference>
<feature type="region of interest" description="Disordered" evidence="3">
    <location>
        <begin position="726"/>
        <end position="1032"/>
    </location>
</feature>
<dbReference type="GO" id="GO:0050808">
    <property type="term" value="P:synapse organization"/>
    <property type="evidence" value="ECO:0007669"/>
    <property type="project" value="TreeGrafter"/>
</dbReference>
<feature type="region of interest" description="Disordered" evidence="3">
    <location>
        <begin position="186"/>
        <end position="211"/>
    </location>
</feature>
<dbReference type="GO" id="GO:0008046">
    <property type="term" value="F:axon guidance receptor activity"/>
    <property type="evidence" value="ECO:0007669"/>
    <property type="project" value="TreeGrafter"/>
</dbReference>
<feature type="non-terminal residue" evidence="5">
    <location>
        <position position="1032"/>
    </location>
</feature>
<evidence type="ECO:0000256" key="3">
    <source>
        <dbReference type="SAM" id="MobiDB-lite"/>
    </source>
</evidence>
<keyword evidence="2" id="KW-1015">Disulfide bond</keyword>
<feature type="compositionally biased region" description="Polar residues" evidence="3">
    <location>
        <begin position="874"/>
        <end position="887"/>
    </location>
</feature>
<dbReference type="AlphaFoldDB" id="A0A7L0E1U2"/>
<dbReference type="PROSITE" id="PS50835">
    <property type="entry name" value="IG_LIKE"/>
    <property type="match status" value="1"/>
</dbReference>
<organism evidence="5 6">
    <name type="scientific">Trogon melanurus</name>
    <name type="common">Black-tailed trogon</name>
    <dbReference type="NCBI Taxonomy" id="56311"/>
    <lineage>
        <taxon>Eukaryota</taxon>
        <taxon>Metazoa</taxon>
        <taxon>Chordata</taxon>
        <taxon>Craniata</taxon>
        <taxon>Vertebrata</taxon>
        <taxon>Euteleostomi</taxon>
        <taxon>Archelosauria</taxon>
        <taxon>Archosauria</taxon>
        <taxon>Dinosauria</taxon>
        <taxon>Saurischia</taxon>
        <taxon>Theropoda</taxon>
        <taxon>Coelurosauria</taxon>
        <taxon>Aves</taxon>
        <taxon>Neognathae</taxon>
        <taxon>Neoaves</taxon>
        <taxon>Telluraves</taxon>
        <taxon>Coraciimorphae</taxon>
        <taxon>Trogoniformes</taxon>
        <taxon>Trogonidae</taxon>
        <taxon>Trogon</taxon>
    </lineage>
</organism>
<proteinExistence type="predicted"/>
<dbReference type="Gene3D" id="2.60.40.10">
    <property type="entry name" value="Immunoglobulins"/>
    <property type="match status" value="1"/>
</dbReference>
<dbReference type="PANTHER" id="PTHR45080:SF8">
    <property type="entry name" value="IG-LIKE DOMAIN-CONTAINING PROTEIN"/>
    <property type="match status" value="1"/>
</dbReference>
<dbReference type="InterPro" id="IPR050958">
    <property type="entry name" value="Cell_Adh-Cytoskel_Orgn"/>
</dbReference>
<dbReference type="GO" id="GO:0007156">
    <property type="term" value="P:homophilic cell adhesion via plasma membrane adhesion molecules"/>
    <property type="evidence" value="ECO:0007669"/>
    <property type="project" value="TreeGrafter"/>
</dbReference>
<feature type="compositionally biased region" description="Polar residues" evidence="3">
    <location>
        <begin position="898"/>
        <end position="913"/>
    </location>
</feature>
<feature type="region of interest" description="Disordered" evidence="3">
    <location>
        <begin position="307"/>
        <end position="326"/>
    </location>
</feature>
<dbReference type="SUPFAM" id="SSF48726">
    <property type="entry name" value="Immunoglobulin"/>
    <property type="match status" value="2"/>
</dbReference>